<dbReference type="OrthoDB" id="9664at10239"/>
<dbReference type="InterPro" id="IPR027417">
    <property type="entry name" value="P-loop_NTPase"/>
</dbReference>
<evidence type="ECO:0000313" key="1">
    <source>
        <dbReference type="EMBL" id="AFK66683.1"/>
    </source>
</evidence>
<dbReference type="Gene3D" id="3.40.50.300">
    <property type="entry name" value="P-loop containing nucleotide triphosphate hydrolases"/>
    <property type="match status" value="1"/>
</dbReference>
<dbReference type="GeneID" id="13165504"/>
<dbReference type="RefSeq" id="YP_006489273.1">
    <property type="nucleotide sequence ID" value="NC_018088.1"/>
</dbReference>
<keyword evidence="2" id="KW-1185">Reference proteome</keyword>
<dbReference type="KEGG" id="vg:13165504"/>
<reference evidence="1 2" key="1">
    <citation type="journal article" date="2013" name="Extremophiles">
        <title>Genomic analysis of cold-active Colwelliaphage 9A and psychrophilic phage-host interactions.</title>
        <authorList>
            <person name="Colangelo-Lillis J.R."/>
            <person name="Deming J.W."/>
        </authorList>
    </citation>
    <scope>NUCLEOTIDE SEQUENCE [LARGE SCALE GENOMIC DNA]</scope>
    <source>
        <strain evidence="1">9A</strain>
    </source>
</reference>
<name>I3UMG8_9CAUD</name>
<evidence type="ECO:0000313" key="2">
    <source>
        <dbReference type="Proteomes" id="UP000005266"/>
    </source>
</evidence>
<organism evidence="1 2">
    <name type="scientific">Colwellia phage 9A</name>
    <dbReference type="NCBI Taxonomy" id="765765"/>
    <lineage>
        <taxon>Viruses</taxon>
        <taxon>Duplodnaviria</taxon>
        <taxon>Heunggongvirae</taxon>
        <taxon>Uroviricota</taxon>
        <taxon>Caudoviricetes</taxon>
        <taxon>Franklinbayvirus</taxon>
        <taxon>Franklinbayvirus fv9A</taxon>
    </lineage>
</organism>
<proteinExistence type="predicted"/>
<sequence>MKRNPFEGKIFLLNSPPDSGKDYAAELLHEMYGTKHMEFKAPMHKIAMALTGLDSEAYYAIYNDRVLKENVHPLFLGFSPRDLMIWISEDVCKPQFGEDFFGKPAATGVDVKNGTVFSDSGFPIEVNPLAEVHGAENIYVVRFNRNGSHFGGDSRDYLQPEDCPDGVHFIDLKNDGDIKTFIRELVAFSYE</sequence>
<accession>I3UMG8</accession>
<protein>
    <submittedName>
        <fullName evidence="1">Uncharacterized protein</fullName>
    </submittedName>
</protein>
<gene>
    <name evidence="1" type="ORF">COPG_00087</name>
</gene>
<dbReference type="EMBL" id="HQ317390">
    <property type="protein sequence ID" value="AFK66683.1"/>
    <property type="molecule type" value="Genomic_DNA"/>
</dbReference>
<dbReference type="Proteomes" id="UP000005266">
    <property type="component" value="Segment"/>
</dbReference>